<proteinExistence type="inferred from homology"/>
<dbReference type="InterPro" id="IPR002781">
    <property type="entry name" value="TM_pro_TauE-like"/>
</dbReference>
<feature type="transmembrane region" description="Helical" evidence="8">
    <location>
        <begin position="75"/>
        <end position="98"/>
    </location>
</feature>
<evidence type="ECO:0000313" key="10">
    <source>
        <dbReference type="Proteomes" id="UP000049983"/>
    </source>
</evidence>
<dbReference type="STRING" id="311410.LA5095_01683"/>
<dbReference type="EMBL" id="CXWC01000010">
    <property type="protein sequence ID" value="CTQ71497.1"/>
    <property type="molecule type" value="Genomic_DNA"/>
</dbReference>
<keyword evidence="3" id="KW-0813">Transport</keyword>
<keyword evidence="4 8" id="KW-1003">Cell membrane</keyword>
<evidence type="ECO:0000256" key="3">
    <source>
        <dbReference type="ARBA" id="ARBA00022448"/>
    </source>
</evidence>
<evidence type="ECO:0000256" key="1">
    <source>
        <dbReference type="ARBA" id="ARBA00004651"/>
    </source>
</evidence>
<evidence type="ECO:0000256" key="2">
    <source>
        <dbReference type="ARBA" id="ARBA00009142"/>
    </source>
</evidence>
<feature type="transmembrane region" description="Helical" evidence="8">
    <location>
        <begin position="45"/>
        <end position="68"/>
    </location>
</feature>
<feature type="transmembrane region" description="Helical" evidence="8">
    <location>
        <begin position="12"/>
        <end position="39"/>
    </location>
</feature>
<feature type="transmembrane region" description="Helical" evidence="8">
    <location>
        <begin position="104"/>
        <end position="122"/>
    </location>
</feature>
<dbReference type="OrthoDB" id="9795324at2"/>
<keyword evidence="6 8" id="KW-1133">Transmembrane helix</keyword>
<feature type="transmembrane region" description="Helical" evidence="8">
    <location>
        <begin position="233"/>
        <end position="252"/>
    </location>
</feature>
<dbReference type="AlphaFoldDB" id="A0A0M7A4Q2"/>
<comment type="similarity">
    <text evidence="2 8">Belongs to the 4-toluene sulfonate uptake permease (TSUP) (TC 2.A.102) family.</text>
</comment>
<accession>A0A0M7A4Q2</accession>
<dbReference type="RefSeq" id="WP_055114308.1">
    <property type="nucleotide sequence ID" value="NZ_CXWA01000001.1"/>
</dbReference>
<organism evidence="9 10">
    <name type="scientific">Roseibium album</name>
    <dbReference type="NCBI Taxonomy" id="311410"/>
    <lineage>
        <taxon>Bacteria</taxon>
        <taxon>Pseudomonadati</taxon>
        <taxon>Pseudomonadota</taxon>
        <taxon>Alphaproteobacteria</taxon>
        <taxon>Hyphomicrobiales</taxon>
        <taxon>Stappiaceae</taxon>
        <taxon>Roseibium</taxon>
    </lineage>
</organism>
<comment type="subcellular location">
    <subcellularLocation>
        <location evidence="1 8">Cell membrane</location>
        <topology evidence="1 8">Multi-pass membrane protein</topology>
    </subcellularLocation>
</comment>
<evidence type="ECO:0000313" key="9">
    <source>
        <dbReference type="EMBL" id="CTQ71497.1"/>
    </source>
</evidence>
<keyword evidence="7 8" id="KW-0472">Membrane</keyword>
<feature type="transmembrane region" description="Helical" evidence="8">
    <location>
        <begin position="202"/>
        <end position="221"/>
    </location>
</feature>
<dbReference type="Pfam" id="PF01925">
    <property type="entry name" value="TauE"/>
    <property type="match status" value="1"/>
</dbReference>
<feature type="transmembrane region" description="Helical" evidence="8">
    <location>
        <begin position="168"/>
        <end position="190"/>
    </location>
</feature>
<feature type="transmembrane region" description="Helical" evidence="8">
    <location>
        <begin position="129"/>
        <end position="148"/>
    </location>
</feature>
<evidence type="ECO:0000256" key="7">
    <source>
        <dbReference type="ARBA" id="ARBA00023136"/>
    </source>
</evidence>
<dbReference type="PANTHER" id="PTHR30269">
    <property type="entry name" value="TRANSMEMBRANE PROTEIN YFCA"/>
    <property type="match status" value="1"/>
</dbReference>
<evidence type="ECO:0000256" key="6">
    <source>
        <dbReference type="ARBA" id="ARBA00022989"/>
    </source>
</evidence>
<sequence length="253" mass="26740">MLGIFDPFAPELLLFLASVLFVAGCVRGFSGFGAGMIFIPVATSVVAPATAAATFLFIDSIVTLPLLIRAVRHCIWATVLPAAVGAVIFVHLGAWLLASTDVLILRWAIFAIVTCLLALLISGWRYHRLPAAAVSFATGSVSGVLGGISQVSAPPVVAMWLSSANDPAIVRANMIVFFTLASVGTFVAYTLNGFFTQEVFRLLIMAVPVYGLAIFTGARGFSKADPAVYRKFAYVLIAVAALTSMPALDPLLR</sequence>
<evidence type="ECO:0000256" key="5">
    <source>
        <dbReference type="ARBA" id="ARBA00022692"/>
    </source>
</evidence>
<dbReference type="InterPro" id="IPR052017">
    <property type="entry name" value="TSUP"/>
</dbReference>
<keyword evidence="5 8" id="KW-0812">Transmembrane</keyword>
<dbReference type="GO" id="GO:0005886">
    <property type="term" value="C:plasma membrane"/>
    <property type="evidence" value="ECO:0007669"/>
    <property type="project" value="UniProtKB-SubCell"/>
</dbReference>
<keyword evidence="10" id="KW-1185">Reference proteome</keyword>
<name>A0A0M7A4Q2_9HYPH</name>
<dbReference type="PANTHER" id="PTHR30269:SF37">
    <property type="entry name" value="MEMBRANE TRANSPORTER PROTEIN"/>
    <property type="match status" value="1"/>
</dbReference>
<gene>
    <name evidence="9" type="ORF">LA5096_02937</name>
</gene>
<evidence type="ECO:0000256" key="8">
    <source>
        <dbReference type="RuleBase" id="RU363041"/>
    </source>
</evidence>
<reference evidence="10" key="1">
    <citation type="submission" date="2015-07" db="EMBL/GenBank/DDBJ databases">
        <authorList>
            <person name="Rodrigo-Torres Lidia"/>
            <person name="Arahal R.David."/>
        </authorList>
    </citation>
    <scope>NUCLEOTIDE SEQUENCE [LARGE SCALE GENOMIC DNA]</scope>
    <source>
        <strain evidence="10">CECT 5096</strain>
    </source>
</reference>
<dbReference type="Proteomes" id="UP000049983">
    <property type="component" value="Unassembled WGS sequence"/>
</dbReference>
<protein>
    <recommendedName>
        <fullName evidence="8">Probable membrane transporter protein</fullName>
    </recommendedName>
</protein>
<dbReference type="GeneID" id="97670303"/>
<evidence type="ECO:0000256" key="4">
    <source>
        <dbReference type="ARBA" id="ARBA00022475"/>
    </source>
</evidence>